<accession>A0A127MA50</accession>
<dbReference type="CDD" id="cd00143">
    <property type="entry name" value="PP2Cc"/>
    <property type="match status" value="1"/>
</dbReference>
<dbReference type="SMART" id="SM00332">
    <property type="entry name" value="PP2Cc"/>
    <property type="match status" value="1"/>
</dbReference>
<dbReference type="RefSeq" id="WP_008252953.1">
    <property type="nucleotide sequence ID" value="NZ_CP014544.1"/>
</dbReference>
<dbReference type="STRING" id="1470434.AZF00_18235"/>
<dbReference type="InterPro" id="IPR001932">
    <property type="entry name" value="PPM-type_phosphatase-like_dom"/>
</dbReference>
<gene>
    <name evidence="2" type="ORF">AZF00_18235</name>
</gene>
<dbReference type="GO" id="GO:0004722">
    <property type="term" value="F:protein serine/threonine phosphatase activity"/>
    <property type="evidence" value="ECO:0007669"/>
    <property type="project" value="InterPro"/>
</dbReference>
<dbReference type="NCBIfam" id="NF033484">
    <property type="entry name" value="Stp1_PP2C_phos"/>
    <property type="match status" value="1"/>
</dbReference>
<dbReference type="PANTHER" id="PTHR47992">
    <property type="entry name" value="PROTEIN PHOSPHATASE"/>
    <property type="match status" value="1"/>
</dbReference>
<dbReference type="InterPro" id="IPR015655">
    <property type="entry name" value="PP2C"/>
</dbReference>
<organism evidence="2 3">
    <name type="scientific">Zhongshania aliphaticivorans</name>
    <dbReference type="NCBI Taxonomy" id="1470434"/>
    <lineage>
        <taxon>Bacteria</taxon>
        <taxon>Pseudomonadati</taxon>
        <taxon>Pseudomonadota</taxon>
        <taxon>Gammaproteobacteria</taxon>
        <taxon>Cellvibrionales</taxon>
        <taxon>Spongiibacteraceae</taxon>
        <taxon>Zhongshania</taxon>
    </lineage>
</organism>
<feature type="domain" description="PPM-type phosphatase" evidence="1">
    <location>
        <begin position="9"/>
        <end position="252"/>
    </location>
</feature>
<reference evidence="2 3" key="1">
    <citation type="submission" date="2015-12" db="EMBL/GenBank/DDBJ databases">
        <authorList>
            <person name="Shamseldin A."/>
            <person name="Moawad H."/>
            <person name="Abd El-Rahim W.M."/>
            <person name="Sadowsky M.J."/>
        </authorList>
    </citation>
    <scope>NUCLEOTIDE SEQUENCE [LARGE SCALE GENOMIC DNA]</scope>
    <source>
        <strain evidence="2 3">SM2</strain>
    </source>
</reference>
<dbReference type="SUPFAM" id="SSF81606">
    <property type="entry name" value="PP2C-like"/>
    <property type="match status" value="1"/>
</dbReference>
<sequence>MDENIRFRAFGITDIGQVREHNEDAIGLAIDQGYMVVADGMGGHNAGEVASAIAIDEIAHHLSFSDCPAPSADNAVYSPQTLHLRDAVIVANAAILDAAKQDYARQGMGTTVVAMQFTANRVAIAHVGDSRLYRFREGFLDQLTTDHTLVQEWLTRKLYTQEEARNAKNKNVITRALGLLEELEVDLLEELVRSQDLYLLCSDGLSGMLDDTEISKVLSKHGQEPETAAMLLLKLANMAGGKDNISIIIVCVDEVVAGQDDASDETLDWFD</sequence>
<evidence type="ECO:0000313" key="3">
    <source>
        <dbReference type="Proteomes" id="UP000074119"/>
    </source>
</evidence>
<evidence type="ECO:0000259" key="1">
    <source>
        <dbReference type="PROSITE" id="PS51746"/>
    </source>
</evidence>
<evidence type="ECO:0000313" key="2">
    <source>
        <dbReference type="EMBL" id="AMO70122.1"/>
    </source>
</evidence>
<dbReference type="InterPro" id="IPR036457">
    <property type="entry name" value="PPM-type-like_dom_sf"/>
</dbReference>
<dbReference type="Proteomes" id="UP000074119">
    <property type="component" value="Chromosome"/>
</dbReference>
<dbReference type="KEGG" id="zal:AZF00_18235"/>
<dbReference type="Pfam" id="PF13672">
    <property type="entry name" value="PP2C_2"/>
    <property type="match status" value="1"/>
</dbReference>
<dbReference type="AlphaFoldDB" id="A0A127MA50"/>
<protein>
    <recommendedName>
        <fullName evidence="1">PPM-type phosphatase domain-containing protein</fullName>
    </recommendedName>
</protein>
<dbReference type="SMART" id="SM00331">
    <property type="entry name" value="PP2C_SIG"/>
    <property type="match status" value="1"/>
</dbReference>
<name>A0A127MA50_9GAMM</name>
<dbReference type="EMBL" id="CP014544">
    <property type="protein sequence ID" value="AMO70122.1"/>
    <property type="molecule type" value="Genomic_DNA"/>
</dbReference>
<dbReference type="PROSITE" id="PS51746">
    <property type="entry name" value="PPM_2"/>
    <property type="match status" value="1"/>
</dbReference>
<dbReference type="Gene3D" id="3.60.40.10">
    <property type="entry name" value="PPM-type phosphatase domain"/>
    <property type="match status" value="1"/>
</dbReference>
<proteinExistence type="predicted"/>